<dbReference type="InterPro" id="IPR001128">
    <property type="entry name" value="Cyt_P450"/>
</dbReference>
<evidence type="ECO:0000256" key="4">
    <source>
        <dbReference type="ARBA" id="ARBA00010617"/>
    </source>
</evidence>
<dbReference type="GO" id="GO:0016705">
    <property type="term" value="F:oxidoreductase activity, acting on paired donors, with incorporation or reduction of molecular oxygen"/>
    <property type="evidence" value="ECO:0007669"/>
    <property type="project" value="InterPro"/>
</dbReference>
<keyword evidence="10 13" id="KW-0408">Iron</keyword>
<keyword evidence="7" id="KW-0256">Endoplasmic reticulum</keyword>
<evidence type="ECO:0000256" key="11">
    <source>
        <dbReference type="ARBA" id="ARBA00023033"/>
    </source>
</evidence>
<dbReference type="CDD" id="cd11056">
    <property type="entry name" value="CYP6-like"/>
    <property type="match status" value="1"/>
</dbReference>
<dbReference type="AlphaFoldDB" id="A0AAT9UTS1"/>
<comment type="subcellular location">
    <subcellularLocation>
        <location evidence="3">Endoplasmic reticulum membrane</location>
        <topology evidence="3">Peripheral membrane protein</topology>
    </subcellularLocation>
    <subcellularLocation>
        <location evidence="2">Microsome membrane</location>
        <topology evidence="2">Peripheral membrane protein</topology>
    </subcellularLocation>
</comment>
<proteinExistence type="evidence at transcript level"/>
<evidence type="ECO:0000256" key="6">
    <source>
        <dbReference type="ARBA" id="ARBA00022723"/>
    </source>
</evidence>
<dbReference type="PRINTS" id="PR00463">
    <property type="entry name" value="EP450I"/>
</dbReference>
<protein>
    <submittedName>
        <fullName evidence="15">Cytochrome P450 6DD3</fullName>
    </submittedName>
</protein>
<dbReference type="InterPro" id="IPR050476">
    <property type="entry name" value="Insect_CytP450_Detox"/>
</dbReference>
<keyword evidence="9 14" id="KW-0560">Oxidoreductase</keyword>
<evidence type="ECO:0000256" key="1">
    <source>
        <dbReference type="ARBA" id="ARBA00001971"/>
    </source>
</evidence>
<keyword evidence="11 14" id="KW-0503">Monooxygenase</keyword>
<evidence type="ECO:0000256" key="10">
    <source>
        <dbReference type="ARBA" id="ARBA00023004"/>
    </source>
</evidence>
<name>A0AAT9UTS1_MACHI</name>
<comment type="similarity">
    <text evidence="4 14">Belongs to the cytochrome P450 family.</text>
</comment>
<dbReference type="EMBL" id="OR117163">
    <property type="protein sequence ID" value="WIM41603.1"/>
    <property type="molecule type" value="mRNA"/>
</dbReference>
<dbReference type="SUPFAM" id="SSF48264">
    <property type="entry name" value="Cytochrome P450"/>
    <property type="match status" value="1"/>
</dbReference>
<dbReference type="Gene3D" id="1.10.630.10">
    <property type="entry name" value="Cytochrome P450"/>
    <property type="match status" value="1"/>
</dbReference>
<evidence type="ECO:0000256" key="2">
    <source>
        <dbReference type="ARBA" id="ARBA00004174"/>
    </source>
</evidence>
<dbReference type="PRINTS" id="PR00385">
    <property type="entry name" value="P450"/>
</dbReference>
<evidence type="ECO:0000256" key="3">
    <source>
        <dbReference type="ARBA" id="ARBA00004406"/>
    </source>
</evidence>
<evidence type="ECO:0000256" key="7">
    <source>
        <dbReference type="ARBA" id="ARBA00022824"/>
    </source>
</evidence>
<organism evidence="15">
    <name type="scientific">Maconellicoccus hirsutus</name>
    <name type="common">Pink hibiscus mealybug</name>
    <dbReference type="NCBI Taxonomy" id="177089"/>
    <lineage>
        <taxon>Eukaryota</taxon>
        <taxon>Metazoa</taxon>
        <taxon>Ecdysozoa</taxon>
        <taxon>Arthropoda</taxon>
        <taxon>Hexapoda</taxon>
        <taxon>Insecta</taxon>
        <taxon>Pterygota</taxon>
        <taxon>Neoptera</taxon>
        <taxon>Paraneoptera</taxon>
        <taxon>Hemiptera</taxon>
        <taxon>Sternorrhyncha</taxon>
        <taxon>Coccoidea</taxon>
        <taxon>Pseudococcidae</taxon>
        <taxon>Maconellicoccus</taxon>
    </lineage>
</organism>
<dbReference type="GO" id="GO:0005506">
    <property type="term" value="F:iron ion binding"/>
    <property type="evidence" value="ECO:0007669"/>
    <property type="project" value="InterPro"/>
</dbReference>
<dbReference type="PANTHER" id="PTHR24292">
    <property type="entry name" value="CYTOCHROME P450"/>
    <property type="match status" value="1"/>
</dbReference>
<evidence type="ECO:0000256" key="9">
    <source>
        <dbReference type="ARBA" id="ARBA00023002"/>
    </source>
</evidence>
<comment type="cofactor">
    <cofactor evidence="1 13">
        <name>heme</name>
        <dbReference type="ChEBI" id="CHEBI:30413"/>
    </cofactor>
</comment>
<dbReference type="FunFam" id="1.10.630.10:FF:000042">
    <property type="entry name" value="Cytochrome P450"/>
    <property type="match status" value="1"/>
</dbReference>
<dbReference type="PANTHER" id="PTHR24292:SF54">
    <property type="entry name" value="CYP9F3-RELATED"/>
    <property type="match status" value="1"/>
</dbReference>
<sequence>MIFFLMAIILIAAFIYYYLTRTFDYWKNRQITGPTPIPFFGNIQDIALFRATQAECLQKIYKNYEGEKYVGMFQLSTPTLLLLEPPIIKQILVKDFQHFTDRGHHYDGEREPLTANLVNLEGVKWRILRHKLTPTFSSGKIKNMMYLLHDCGKQLLQYLQETMESTNEIEIEMRDFTAKFTTDVIGSCAFGLNFNSMSPESSAFRQMGREVLQPSKIFAFSKLLRVFFPALFRTLKLRTFPKKVNDFFLNMVTETLKHRQKHNIRREDFLNMLTDLRESKDEMNPESDQDFEVEFTDNLIAAQAFVFFLAGFETSSTTLSFCLHELAINKEIQNDVFEEIKRTVEKYGPTLSYESLKDLILLEQCLLETMRKYPPVQALARICTKSYQLPETSTTIDKGTAVLIPVYALHHDEKYFANPEKFEPQRFSKKNINQRPFGVYLPFGDGPRICIGKRFALLEMKLALATFLFKYEIDVCSKTRHPLVLDPRAFILAPKDGIWLKINRRK</sequence>
<dbReference type="InterPro" id="IPR002401">
    <property type="entry name" value="Cyt_P450_E_grp-I"/>
</dbReference>
<dbReference type="Pfam" id="PF00067">
    <property type="entry name" value="p450"/>
    <property type="match status" value="1"/>
</dbReference>
<accession>A0AAT9UTS1</accession>
<keyword evidence="6 13" id="KW-0479">Metal-binding</keyword>
<dbReference type="InterPro" id="IPR017972">
    <property type="entry name" value="Cyt_P450_CS"/>
</dbReference>
<keyword evidence="5 13" id="KW-0349">Heme</keyword>
<evidence type="ECO:0000256" key="13">
    <source>
        <dbReference type="PIRSR" id="PIRSR602401-1"/>
    </source>
</evidence>
<dbReference type="GO" id="GO:0020037">
    <property type="term" value="F:heme binding"/>
    <property type="evidence" value="ECO:0007669"/>
    <property type="project" value="InterPro"/>
</dbReference>
<dbReference type="GO" id="GO:0005789">
    <property type="term" value="C:endoplasmic reticulum membrane"/>
    <property type="evidence" value="ECO:0007669"/>
    <property type="project" value="UniProtKB-SubCell"/>
</dbReference>
<evidence type="ECO:0000256" key="14">
    <source>
        <dbReference type="RuleBase" id="RU000461"/>
    </source>
</evidence>
<evidence type="ECO:0000313" key="15">
    <source>
        <dbReference type="EMBL" id="WIM41603.1"/>
    </source>
</evidence>
<keyword evidence="8" id="KW-0492">Microsome</keyword>
<dbReference type="GO" id="GO:0004497">
    <property type="term" value="F:monooxygenase activity"/>
    <property type="evidence" value="ECO:0007669"/>
    <property type="project" value="UniProtKB-KW"/>
</dbReference>
<dbReference type="PROSITE" id="PS00086">
    <property type="entry name" value="CYTOCHROME_P450"/>
    <property type="match status" value="1"/>
</dbReference>
<evidence type="ECO:0000256" key="8">
    <source>
        <dbReference type="ARBA" id="ARBA00022848"/>
    </source>
</evidence>
<reference evidence="15" key="1">
    <citation type="submission" date="2023-06" db="EMBL/GenBank/DDBJ databases">
        <title>Identification of Cytochrome P450s in Maconellicoccus hirsutus.</title>
        <authorList>
            <person name="Selvamani S.B."/>
            <person name="Negi N."/>
            <person name="Nagarjuna Reddy K.V."/>
            <person name="Ramasamy G.G."/>
        </authorList>
    </citation>
    <scope>NUCLEOTIDE SEQUENCE</scope>
</reference>
<keyword evidence="12" id="KW-0472">Membrane</keyword>
<evidence type="ECO:0000256" key="5">
    <source>
        <dbReference type="ARBA" id="ARBA00022617"/>
    </source>
</evidence>
<evidence type="ECO:0000256" key="12">
    <source>
        <dbReference type="ARBA" id="ARBA00023136"/>
    </source>
</evidence>
<feature type="binding site" description="axial binding residue" evidence="13">
    <location>
        <position position="450"/>
    </location>
    <ligand>
        <name>heme</name>
        <dbReference type="ChEBI" id="CHEBI:30413"/>
    </ligand>
    <ligandPart>
        <name>Fe</name>
        <dbReference type="ChEBI" id="CHEBI:18248"/>
    </ligandPart>
</feature>
<dbReference type="InterPro" id="IPR036396">
    <property type="entry name" value="Cyt_P450_sf"/>
</dbReference>